<protein>
    <recommendedName>
        <fullName evidence="3">DNA-binding protein</fullName>
    </recommendedName>
</protein>
<sequence>MECLFADKSVTYEQFIDELATRLAVKIQQVENGEMEISKNKAYKMYGRAEVDRWIKSGKLKPSRVTPGMTKYKVGDLYQLANAAQNNCR</sequence>
<gene>
    <name evidence="1" type="ORF">DXC80_03960</name>
</gene>
<name>A0A3E4R8X8_BACUN</name>
<reference evidence="1 2" key="1">
    <citation type="submission" date="2018-08" db="EMBL/GenBank/DDBJ databases">
        <title>A genome reference for cultivated species of the human gut microbiota.</title>
        <authorList>
            <person name="Zou Y."/>
            <person name="Xue W."/>
            <person name="Luo G."/>
        </authorList>
    </citation>
    <scope>NUCLEOTIDE SEQUENCE [LARGE SCALE GENOMIC DNA]</scope>
    <source>
        <strain evidence="1 2">TF08-13</strain>
    </source>
</reference>
<proteinExistence type="predicted"/>
<dbReference type="Proteomes" id="UP000260795">
    <property type="component" value="Unassembled WGS sequence"/>
</dbReference>
<evidence type="ECO:0008006" key="3">
    <source>
        <dbReference type="Google" id="ProtNLM"/>
    </source>
</evidence>
<evidence type="ECO:0000313" key="2">
    <source>
        <dbReference type="Proteomes" id="UP000260795"/>
    </source>
</evidence>
<dbReference type="AlphaFoldDB" id="A0A3E4R8X8"/>
<dbReference type="EMBL" id="QSRK01000004">
    <property type="protein sequence ID" value="RGL16334.1"/>
    <property type="molecule type" value="Genomic_DNA"/>
</dbReference>
<evidence type="ECO:0000313" key="1">
    <source>
        <dbReference type="EMBL" id="RGL16334.1"/>
    </source>
</evidence>
<accession>A0A3E4R8X8</accession>
<comment type="caution">
    <text evidence="1">The sequence shown here is derived from an EMBL/GenBank/DDBJ whole genome shotgun (WGS) entry which is preliminary data.</text>
</comment>
<organism evidence="1 2">
    <name type="scientific">Bacteroides uniformis</name>
    <dbReference type="NCBI Taxonomy" id="820"/>
    <lineage>
        <taxon>Bacteria</taxon>
        <taxon>Pseudomonadati</taxon>
        <taxon>Bacteroidota</taxon>
        <taxon>Bacteroidia</taxon>
        <taxon>Bacteroidales</taxon>
        <taxon>Bacteroidaceae</taxon>
        <taxon>Bacteroides</taxon>
    </lineage>
</organism>